<name>A0ABV3R6U0_9HYPH</name>
<organism evidence="2 3">
    <name type="scientific">Mesorhizobium marinum</name>
    <dbReference type="NCBI Taxonomy" id="3228790"/>
    <lineage>
        <taxon>Bacteria</taxon>
        <taxon>Pseudomonadati</taxon>
        <taxon>Pseudomonadota</taxon>
        <taxon>Alphaproteobacteria</taxon>
        <taxon>Hyphomicrobiales</taxon>
        <taxon>Phyllobacteriaceae</taxon>
        <taxon>Mesorhizobium</taxon>
    </lineage>
</organism>
<evidence type="ECO:0000313" key="2">
    <source>
        <dbReference type="EMBL" id="MEW9808488.1"/>
    </source>
</evidence>
<keyword evidence="3" id="KW-1185">Reference proteome</keyword>
<dbReference type="PROSITE" id="PS51257">
    <property type="entry name" value="PROKAR_LIPOPROTEIN"/>
    <property type="match status" value="1"/>
</dbReference>
<evidence type="ECO:0000256" key="1">
    <source>
        <dbReference type="SAM" id="SignalP"/>
    </source>
</evidence>
<dbReference type="Gene3D" id="3.40.50.1820">
    <property type="entry name" value="alpha/beta hydrolase"/>
    <property type="match status" value="1"/>
</dbReference>
<dbReference type="PANTHER" id="PTHR36513:SF1">
    <property type="entry name" value="TRANSMEMBRANE PROTEIN"/>
    <property type="match status" value="1"/>
</dbReference>
<sequence length="378" mass="40902">MRPRLLIVVLLALSASGCISERNHELLAVNPTAVPASSVAARHDIFVATTRQKAQDRTVVFDRERSDQLAFAKVGVTVPRNHEIGKIERAKDGNAGNPATDFTATDLTIYKSGDAFTTAVADEGQRVLVFVHGYNTGFDDGIYRATQLAHDTKYPGTTVLFSWASGAKTRDYVYDKDSSTAARDDLEATLVMLARSRRIKSIDIIAHSMGNWLAMEVLRQLAIGGNRDLGGKLGYVVLASPDIDVDIFKKQMIRYGKPDLPFVVILSDDDRALRFSSLIAGKKARVGDEASAGELAALGVTVVDLSAIQSGDRLNHAKFADNPVLVQLLGERLRLPESLEPTPQQANERVNELAGGLGQAAEIIITTPLKILTLGAVR</sequence>
<dbReference type="Pfam" id="PF05990">
    <property type="entry name" value="DUF900"/>
    <property type="match status" value="1"/>
</dbReference>
<reference evidence="2 3" key="1">
    <citation type="submission" date="2024-06" db="EMBL/GenBank/DDBJ databases">
        <authorList>
            <person name="Tuo L."/>
        </authorList>
    </citation>
    <scope>NUCLEOTIDE SEQUENCE [LARGE SCALE GENOMIC DNA]</scope>
    <source>
        <strain evidence="2 3">ZMM04-5</strain>
    </source>
</reference>
<feature type="chain" id="PRO_5046357702" evidence="1">
    <location>
        <begin position="21"/>
        <end position="378"/>
    </location>
</feature>
<dbReference type="SUPFAM" id="SSF53474">
    <property type="entry name" value="alpha/beta-Hydrolases"/>
    <property type="match status" value="1"/>
</dbReference>
<dbReference type="InterPro" id="IPR029058">
    <property type="entry name" value="AB_hydrolase_fold"/>
</dbReference>
<dbReference type="InterPro" id="IPR014586">
    <property type="entry name" value="UCP033909"/>
</dbReference>
<dbReference type="PANTHER" id="PTHR36513">
    <property type="entry name" value="ABC TRANSMEMBRANE TYPE-1 DOMAIN-CONTAINING PROTEIN"/>
    <property type="match status" value="1"/>
</dbReference>
<dbReference type="PIRSF" id="PIRSF033909">
    <property type="entry name" value="UCP033909"/>
    <property type="match status" value="1"/>
</dbReference>
<dbReference type="GO" id="GO:0016787">
    <property type="term" value="F:hydrolase activity"/>
    <property type="evidence" value="ECO:0007669"/>
    <property type="project" value="UniProtKB-KW"/>
</dbReference>
<keyword evidence="1" id="KW-0732">Signal</keyword>
<comment type="caution">
    <text evidence="2">The sequence shown here is derived from an EMBL/GenBank/DDBJ whole genome shotgun (WGS) entry which is preliminary data.</text>
</comment>
<dbReference type="EMBL" id="JBFOCI010000008">
    <property type="protein sequence ID" value="MEW9808488.1"/>
    <property type="molecule type" value="Genomic_DNA"/>
</dbReference>
<protein>
    <submittedName>
        <fullName evidence="2">Alpha/beta hydrolase</fullName>
    </submittedName>
</protein>
<evidence type="ECO:0000313" key="3">
    <source>
        <dbReference type="Proteomes" id="UP001556196"/>
    </source>
</evidence>
<gene>
    <name evidence="2" type="ORF">ABUE31_21060</name>
</gene>
<dbReference type="Proteomes" id="UP001556196">
    <property type="component" value="Unassembled WGS sequence"/>
</dbReference>
<dbReference type="InterPro" id="IPR010297">
    <property type="entry name" value="DUF900_hydrolase"/>
</dbReference>
<accession>A0ABV3R6U0</accession>
<keyword evidence="2" id="KW-0378">Hydrolase</keyword>
<proteinExistence type="predicted"/>
<feature type="signal peptide" evidence="1">
    <location>
        <begin position="1"/>
        <end position="20"/>
    </location>
</feature>